<dbReference type="InterPro" id="IPR036483">
    <property type="entry name" value="PWI_dom_sf"/>
</dbReference>
<dbReference type="EMBL" id="JAYWIO010000007">
    <property type="protein sequence ID" value="KAK7252369.1"/>
    <property type="molecule type" value="Genomic_DNA"/>
</dbReference>
<organism evidence="7 8">
    <name type="scientific">Crotalaria pallida</name>
    <name type="common">Smooth rattlebox</name>
    <name type="synonym">Crotalaria striata</name>
    <dbReference type="NCBI Taxonomy" id="3830"/>
    <lineage>
        <taxon>Eukaryota</taxon>
        <taxon>Viridiplantae</taxon>
        <taxon>Streptophyta</taxon>
        <taxon>Embryophyta</taxon>
        <taxon>Tracheophyta</taxon>
        <taxon>Spermatophyta</taxon>
        <taxon>Magnoliopsida</taxon>
        <taxon>eudicotyledons</taxon>
        <taxon>Gunneridae</taxon>
        <taxon>Pentapetalae</taxon>
        <taxon>rosids</taxon>
        <taxon>fabids</taxon>
        <taxon>Fabales</taxon>
        <taxon>Fabaceae</taxon>
        <taxon>Papilionoideae</taxon>
        <taxon>50 kb inversion clade</taxon>
        <taxon>genistoids sensu lato</taxon>
        <taxon>core genistoids</taxon>
        <taxon>Crotalarieae</taxon>
        <taxon>Crotalaria</taxon>
    </lineage>
</organism>
<dbReference type="Pfam" id="PF01480">
    <property type="entry name" value="PWI"/>
    <property type="match status" value="1"/>
</dbReference>
<feature type="compositionally biased region" description="Basic and acidic residues" evidence="4">
    <location>
        <begin position="264"/>
        <end position="278"/>
    </location>
</feature>
<protein>
    <recommendedName>
        <fullName evidence="9">RNA-binding protein 25</fullName>
    </recommendedName>
</protein>
<feature type="compositionally biased region" description="Basic and acidic residues" evidence="4">
    <location>
        <begin position="322"/>
        <end position="395"/>
    </location>
</feature>
<dbReference type="Gene3D" id="1.20.1390.10">
    <property type="entry name" value="PWI domain"/>
    <property type="match status" value="1"/>
</dbReference>
<dbReference type="PANTHER" id="PTHR47334:SF2">
    <property type="entry name" value="RNA-BINDING MOTIF PROTEIN 25"/>
    <property type="match status" value="1"/>
</dbReference>
<dbReference type="InterPro" id="IPR000504">
    <property type="entry name" value="RRM_dom"/>
</dbReference>
<evidence type="ECO:0000313" key="8">
    <source>
        <dbReference type="Proteomes" id="UP001372338"/>
    </source>
</evidence>
<feature type="compositionally biased region" description="Polar residues" evidence="4">
    <location>
        <begin position="529"/>
        <end position="538"/>
    </location>
</feature>
<dbReference type="PROSITE" id="PS51025">
    <property type="entry name" value="PWI"/>
    <property type="match status" value="1"/>
</dbReference>
<dbReference type="CDD" id="cd12446">
    <property type="entry name" value="RRM_RBM25"/>
    <property type="match status" value="1"/>
</dbReference>
<feature type="region of interest" description="Disordered" evidence="4">
    <location>
        <begin position="166"/>
        <end position="223"/>
    </location>
</feature>
<proteinExistence type="predicted"/>
<dbReference type="Gene3D" id="3.30.70.330">
    <property type="match status" value="1"/>
</dbReference>
<feature type="region of interest" description="Disordered" evidence="4">
    <location>
        <begin position="529"/>
        <end position="577"/>
    </location>
</feature>
<evidence type="ECO:0000256" key="3">
    <source>
        <dbReference type="SAM" id="Coils"/>
    </source>
</evidence>
<dbReference type="GO" id="GO:0003723">
    <property type="term" value="F:RNA binding"/>
    <property type="evidence" value="ECO:0007669"/>
    <property type="project" value="UniProtKB-UniRule"/>
</dbReference>
<dbReference type="InterPro" id="IPR002483">
    <property type="entry name" value="PWI_dom"/>
</dbReference>
<keyword evidence="8" id="KW-1185">Reference proteome</keyword>
<dbReference type="PROSITE" id="PS50102">
    <property type="entry name" value="RRM"/>
    <property type="match status" value="1"/>
</dbReference>
<name>A0AAN9HYG0_CROPI</name>
<dbReference type="Proteomes" id="UP001372338">
    <property type="component" value="Unassembled WGS sequence"/>
</dbReference>
<feature type="domain" description="RRM" evidence="5">
    <location>
        <begin position="76"/>
        <end position="154"/>
    </location>
</feature>
<dbReference type="InterPro" id="IPR012677">
    <property type="entry name" value="Nucleotide-bd_a/b_plait_sf"/>
</dbReference>
<evidence type="ECO:0000256" key="1">
    <source>
        <dbReference type="ARBA" id="ARBA00022664"/>
    </source>
</evidence>
<feature type="compositionally biased region" description="Basic and acidic residues" evidence="4">
    <location>
        <begin position="290"/>
        <end position="315"/>
    </location>
</feature>
<feature type="compositionally biased region" description="Basic and acidic residues" evidence="4">
    <location>
        <begin position="616"/>
        <end position="678"/>
    </location>
</feature>
<evidence type="ECO:0008006" key="9">
    <source>
        <dbReference type="Google" id="ProtNLM"/>
    </source>
</evidence>
<dbReference type="PANTHER" id="PTHR47334">
    <property type="entry name" value="SPLICING FACTOR PWI DOMAIN-CONTAINING PROTEIN / RNA RECOGNITION MOTIF (RRM)-CONTAINING PROTEIN"/>
    <property type="match status" value="1"/>
</dbReference>
<keyword evidence="3" id="KW-0175">Coiled coil</keyword>
<dbReference type="FunFam" id="1.20.1390.10:FF:000008">
    <property type="entry name" value="RNA Binding Motif protein homolog"/>
    <property type="match status" value="1"/>
</dbReference>
<reference evidence="7 8" key="1">
    <citation type="submission" date="2024-01" db="EMBL/GenBank/DDBJ databases">
        <title>The genomes of 5 underutilized Papilionoideae crops provide insights into root nodulation and disease resistanc.</title>
        <authorList>
            <person name="Yuan L."/>
        </authorList>
    </citation>
    <scope>NUCLEOTIDE SEQUENCE [LARGE SCALE GENOMIC DNA]</scope>
    <source>
        <strain evidence="7">ZHUSHIDOU_FW_LH</strain>
        <tissue evidence="7">Leaf</tissue>
    </source>
</reference>
<feature type="region of interest" description="Disordered" evidence="4">
    <location>
        <begin position="245"/>
        <end position="417"/>
    </location>
</feature>
<evidence type="ECO:0000259" key="5">
    <source>
        <dbReference type="PROSITE" id="PS50102"/>
    </source>
</evidence>
<dbReference type="Pfam" id="PF00076">
    <property type="entry name" value="RRM_1"/>
    <property type="match status" value="1"/>
</dbReference>
<dbReference type="InterPro" id="IPR035979">
    <property type="entry name" value="RBD_domain_sf"/>
</dbReference>
<dbReference type="SUPFAM" id="SSF54928">
    <property type="entry name" value="RNA-binding domain, RBD"/>
    <property type="match status" value="1"/>
</dbReference>
<keyword evidence="1" id="KW-0507">mRNA processing</keyword>
<feature type="region of interest" description="Disordered" evidence="4">
    <location>
        <begin position="612"/>
        <end position="678"/>
    </location>
</feature>
<evidence type="ECO:0000259" key="6">
    <source>
        <dbReference type="PROSITE" id="PS51025"/>
    </source>
</evidence>
<dbReference type="GO" id="GO:0006397">
    <property type="term" value="P:mRNA processing"/>
    <property type="evidence" value="ECO:0007669"/>
    <property type="project" value="UniProtKB-KW"/>
</dbReference>
<comment type="caution">
    <text evidence="7">The sequence shown here is derived from an EMBL/GenBank/DDBJ whole genome shotgun (WGS) entry which is preliminary data.</text>
</comment>
<dbReference type="AlphaFoldDB" id="A0AAN9HYG0"/>
<feature type="domain" description="PWI" evidence="6">
    <location>
        <begin position="697"/>
        <end position="792"/>
    </location>
</feature>
<accession>A0AAN9HYG0</accession>
<evidence type="ECO:0000313" key="7">
    <source>
        <dbReference type="EMBL" id="KAK7252369.1"/>
    </source>
</evidence>
<dbReference type="SMART" id="SM00360">
    <property type="entry name" value="RRM"/>
    <property type="match status" value="1"/>
</dbReference>
<dbReference type="InterPro" id="IPR053294">
    <property type="entry name" value="RBM_PWI_domain"/>
</dbReference>
<feature type="coiled-coil region" evidence="3">
    <location>
        <begin position="426"/>
        <end position="463"/>
    </location>
</feature>
<dbReference type="InterPro" id="IPR034268">
    <property type="entry name" value="RBM25_RRM"/>
</dbReference>
<gene>
    <name evidence="7" type="ORF">RIF29_36262</name>
</gene>
<evidence type="ECO:0000256" key="2">
    <source>
        <dbReference type="PROSITE-ProRule" id="PRU00176"/>
    </source>
</evidence>
<evidence type="ECO:0000256" key="4">
    <source>
        <dbReference type="SAM" id="MobiDB-lite"/>
    </source>
</evidence>
<dbReference type="SMART" id="SM00311">
    <property type="entry name" value="PWI"/>
    <property type="match status" value="1"/>
</dbReference>
<dbReference type="SUPFAM" id="SSF101233">
    <property type="entry name" value="PWI domain"/>
    <property type="match status" value="1"/>
</dbReference>
<sequence length="792" mass="91513">MRLHQYFVYSKGIPRYPPPYGTMIRPVYPPRPPGAVNVLSVPRPLVGGIPTVRPFIPPVVRPVVVPSVTPAEMPQTPVYVGKIAPTVENEFMLSLLQLCGPIKSWKRPQDLPSGTPKGFGFYEFESAEGILRALRLLNKLNVDGQELMINVNQAMKEYLERYVQRKSENSKKNETQATGVEKDDGGAEPPDVKQDAKPDAENSNKEDVDSKNKESHDVANFGIVTDEDREADLVALEKITKMIEERLKTRPSLPPPPAQPTGDGSERLTSEKPSKTRDEDSDVDTDYVAAEDKNEKETNSDDKLTSEHDRPETPDRRRHRERDRDKDLKQEKQRELERYEREAERERVRRERGQRRRTEVAESQYEARLKDWEYREREKEKERQHEKEKEKEMERKRRKQILHDEEGEDGDSRKRWHRRLLEEKRKKRLREKEDDLLDRQKEAEEIAEAKKRTEEDQQQKQQTGALKLLSEHVVSGVDEIMATEEIINEVKSIVAEQDTVADYNCEGLIGDGNALNGINNELAMPSVASTDAQSSGNAPTKKLGFGLVGSGKRTTVPSVFREEDDDDAHKDKKMRPLVPIDYSTEELQAVQPTVPGPAPSNLAAAAEFAKRISNANHKEEKLDGERDRSRRSNDKSSRRDRDRDRGDEDGIRNRDEKERFPVRERDRDHGLEKHKTSDNRKLLDAKQLIDMIPKTKEELFSYEIDWAVYEKHQLHERMRPWISKKIKEFLGEEENTLIDYIVSTTQEHVKASQMLELLQGILDEEAEMFVLKMWRMLIFEIKRVETGLASRS</sequence>
<feature type="compositionally biased region" description="Basic and acidic residues" evidence="4">
    <location>
        <begin position="166"/>
        <end position="217"/>
    </location>
</feature>
<keyword evidence="2" id="KW-0694">RNA-binding</keyword>